<proteinExistence type="inferred from homology"/>
<dbReference type="PANTHER" id="PTHR31683:SF18">
    <property type="entry name" value="PECTATE LYASE 21-RELATED"/>
    <property type="match status" value="1"/>
</dbReference>
<dbReference type="Proteomes" id="UP000185596">
    <property type="component" value="Unassembled WGS sequence"/>
</dbReference>
<protein>
    <recommendedName>
        <fullName evidence="4">Pectate lyase domain-containing protein</fullName>
    </recommendedName>
</protein>
<evidence type="ECO:0000256" key="2">
    <source>
        <dbReference type="RuleBase" id="RU361173"/>
    </source>
</evidence>
<dbReference type="InterPro" id="IPR012334">
    <property type="entry name" value="Pectin_lyas_fold"/>
</dbReference>
<dbReference type="InterPro" id="IPR006626">
    <property type="entry name" value="PbH1"/>
</dbReference>
<keyword evidence="2" id="KW-0624">Polysaccharide degradation</keyword>
<dbReference type="Pfam" id="PF00544">
    <property type="entry name" value="Pectate_lyase_4"/>
    <property type="match status" value="2"/>
</dbReference>
<sequence length="631" mass="66487">MLAVLTAVGAVVFGSFVAAPVTGADPVPAPRPMADELVGWATVNEWGQNGTTGGAGGQTVDVDTPAEFLSAIANTSPLVIRVNGMLSLPGPMHDVTSNKTIVGVGSGSGITGGGLNIGLPLSDDITSPPANAVKNVIIRNMNFNDWEDDAINVQMFSHHVWIDHNRWTTGGDGGVDIKRGSSYITVSWNHADGTDKNMLLGHDDDNAAQDVGRLRVTYHHNFFDGTSQRNPRVRFGDPVHVYNNYYLDTDDYGVASTENAGVLVEGNHFENVEDPYHLGEGDSGNGRLVARNNCFVNSEQGETGGSVGNPPYAYTLDPACDVKSIVQAGAGTGKVSQQPGPDPTDPSAEGLVGWATQAGGTTGGEGGQVVDVDTESEFLDVVESDTRQVIRVTGTIGIDGMVEVGSNKTIVGVGANSGFSGGGLTVENGVSNVIIQNLNFRGSDDDGVNVEEEAHHVWIDHNDISGTSDGTIDIKRAADYITVSWNHTHGQTKDMLLGHSDGNGSQDRGHLRVTYHHNWYDGTAERHPRVRFGNPVHVFNNYVANADYGVASTVEAGVLVENNYFENVTRPLAVGVFESDPGSLVHRGNVFVNSGAPEQAGTVNSIPYAYSLDPGADVKSVVMAGAGTGKI</sequence>
<dbReference type="SUPFAM" id="SSF51126">
    <property type="entry name" value="Pectin lyase-like"/>
    <property type="match status" value="2"/>
</dbReference>
<comment type="similarity">
    <text evidence="2">Belongs to the polysaccharide lyase 1 family.</text>
</comment>
<feature type="signal peptide" evidence="3">
    <location>
        <begin position="1"/>
        <end position="23"/>
    </location>
</feature>
<dbReference type="STRING" id="1912961.BU204_08665"/>
<name>A0A1Q8CU37_9PSEU</name>
<comment type="caution">
    <text evidence="5">The sequence shown here is derived from an EMBL/GenBank/DDBJ whole genome shotgun (WGS) entry which is preliminary data.</text>
</comment>
<dbReference type="InterPro" id="IPR011050">
    <property type="entry name" value="Pectin_lyase_fold/virulence"/>
</dbReference>
<evidence type="ECO:0000259" key="4">
    <source>
        <dbReference type="SMART" id="SM00656"/>
    </source>
</evidence>
<dbReference type="SMART" id="SM00656">
    <property type="entry name" value="Amb_all"/>
    <property type="match status" value="2"/>
</dbReference>
<dbReference type="SMART" id="SM00710">
    <property type="entry name" value="PbH1"/>
    <property type="match status" value="8"/>
</dbReference>
<reference evidence="5 6" key="1">
    <citation type="submission" date="2016-12" db="EMBL/GenBank/DDBJ databases">
        <title>The draft genome sequence of Actinophytocola sp. 11-183.</title>
        <authorList>
            <person name="Wang W."/>
            <person name="Yuan L."/>
        </authorList>
    </citation>
    <scope>NUCLEOTIDE SEQUENCE [LARGE SCALE GENOMIC DNA]</scope>
    <source>
        <strain evidence="5 6">11-183</strain>
    </source>
</reference>
<dbReference type="EMBL" id="MSIE01000013">
    <property type="protein sequence ID" value="OLF17875.1"/>
    <property type="molecule type" value="Genomic_DNA"/>
</dbReference>
<dbReference type="GO" id="GO:0000272">
    <property type="term" value="P:polysaccharide catabolic process"/>
    <property type="evidence" value="ECO:0007669"/>
    <property type="project" value="UniProtKB-KW"/>
</dbReference>
<gene>
    <name evidence="5" type="ORF">BU204_08665</name>
</gene>
<dbReference type="Gene3D" id="2.160.20.10">
    <property type="entry name" value="Single-stranded right-handed beta-helix, Pectin lyase-like"/>
    <property type="match status" value="2"/>
</dbReference>
<feature type="domain" description="Pectate lyase" evidence="4">
    <location>
        <begin position="55"/>
        <end position="275"/>
    </location>
</feature>
<evidence type="ECO:0000313" key="5">
    <source>
        <dbReference type="EMBL" id="OLF17875.1"/>
    </source>
</evidence>
<keyword evidence="2" id="KW-0119">Carbohydrate metabolism</keyword>
<evidence type="ECO:0000313" key="6">
    <source>
        <dbReference type="Proteomes" id="UP000185596"/>
    </source>
</evidence>
<dbReference type="GO" id="GO:0030570">
    <property type="term" value="F:pectate lyase activity"/>
    <property type="evidence" value="ECO:0007669"/>
    <property type="project" value="InterPro"/>
</dbReference>
<organism evidence="5 6">
    <name type="scientific">Actinophytocola xanthii</name>
    <dbReference type="NCBI Taxonomy" id="1912961"/>
    <lineage>
        <taxon>Bacteria</taxon>
        <taxon>Bacillati</taxon>
        <taxon>Actinomycetota</taxon>
        <taxon>Actinomycetes</taxon>
        <taxon>Pseudonocardiales</taxon>
        <taxon>Pseudonocardiaceae</taxon>
    </lineage>
</organism>
<dbReference type="InterPro" id="IPR002022">
    <property type="entry name" value="Pec_lyase"/>
</dbReference>
<feature type="chain" id="PRO_5038704472" description="Pectate lyase domain-containing protein" evidence="3">
    <location>
        <begin position="24"/>
        <end position="631"/>
    </location>
</feature>
<feature type="domain" description="Pectate lyase" evidence="4">
    <location>
        <begin position="365"/>
        <end position="571"/>
    </location>
</feature>
<dbReference type="InterPro" id="IPR045032">
    <property type="entry name" value="PEL"/>
</dbReference>
<comment type="subcellular location">
    <subcellularLocation>
        <location evidence="2">Secreted</location>
    </subcellularLocation>
</comment>
<dbReference type="PANTHER" id="PTHR31683">
    <property type="entry name" value="PECTATE LYASE 18-RELATED"/>
    <property type="match status" value="1"/>
</dbReference>
<keyword evidence="3" id="KW-0732">Signal</keyword>
<dbReference type="GO" id="GO:0005576">
    <property type="term" value="C:extracellular region"/>
    <property type="evidence" value="ECO:0007669"/>
    <property type="project" value="UniProtKB-SubCell"/>
</dbReference>
<evidence type="ECO:0000256" key="1">
    <source>
        <dbReference type="ARBA" id="ARBA00023239"/>
    </source>
</evidence>
<evidence type="ECO:0000256" key="3">
    <source>
        <dbReference type="SAM" id="SignalP"/>
    </source>
</evidence>
<keyword evidence="2" id="KW-0964">Secreted</keyword>
<keyword evidence="1 2" id="KW-0456">Lyase</keyword>
<keyword evidence="6" id="KW-1185">Reference proteome</keyword>
<accession>A0A1Q8CU37</accession>
<dbReference type="AlphaFoldDB" id="A0A1Q8CU37"/>